<name>A0ABU7UM50_9CLOT</name>
<dbReference type="PANTHER" id="PTHR43673">
    <property type="entry name" value="NAD(P)H NITROREDUCTASE YDGI-RELATED"/>
    <property type="match status" value="1"/>
</dbReference>
<evidence type="ECO:0000256" key="4">
    <source>
        <dbReference type="ARBA" id="ARBA00022643"/>
    </source>
</evidence>
<gene>
    <name evidence="7" type="ORF">SJI18_06840</name>
</gene>
<organism evidence="7 8">
    <name type="scientific">Clostridium frigoriphilum</name>
    <dbReference type="NCBI Taxonomy" id="443253"/>
    <lineage>
        <taxon>Bacteria</taxon>
        <taxon>Bacillati</taxon>
        <taxon>Bacillota</taxon>
        <taxon>Clostridia</taxon>
        <taxon>Eubacteriales</taxon>
        <taxon>Clostridiaceae</taxon>
        <taxon>Clostridium</taxon>
    </lineage>
</organism>
<evidence type="ECO:0000313" key="7">
    <source>
        <dbReference type="EMBL" id="MEF2112026.1"/>
    </source>
</evidence>
<comment type="similarity">
    <text evidence="2">Belongs to the nitroreductase family.</text>
</comment>
<comment type="caution">
    <text evidence="7">The sequence shown here is derived from an EMBL/GenBank/DDBJ whole genome shotgun (WGS) entry which is preliminary data.</text>
</comment>
<dbReference type="PANTHER" id="PTHR43673:SF2">
    <property type="entry name" value="NITROREDUCTASE"/>
    <property type="match status" value="1"/>
</dbReference>
<reference evidence="7 8" key="1">
    <citation type="submission" date="2023-11" db="EMBL/GenBank/DDBJ databases">
        <title>Draft genome sequence of a psychrophilic Clostridium strain from permafrost water brine.</title>
        <authorList>
            <person name="Shcherbakova V.A."/>
            <person name="Trubitsyn V.E."/>
            <person name="Zakharyuk A.G."/>
        </authorList>
    </citation>
    <scope>NUCLEOTIDE SEQUENCE [LARGE SCALE GENOMIC DNA]</scope>
    <source>
        <strain evidence="7 8">14F</strain>
    </source>
</reference>
<accession>A0ABU7UM50</accession>
<dbReference type="EMBL" id="JAZHFS010000005">
    <property type="protein sequence ID" value="MEF2112026.1"/>
    <property type="molecule type" value="Genomic_DNA"/>
</dbReference>
<protein>
    <submittedName>
        <fullName evidence="7">Nitroreductase family protein</fullName>
    </submittedName>
</protein>
<evidence type="ECO:0000259" key="6">
    <source>
        <dbReference type="Pfam" id="PF14512"/>
    </source>
</evidence>
<keyword evidence="3" id="KW-0285">Flavoprotein</keyword>
<dbReference type="RefSeq" id="WP_216246357.1">
    <property type="nucleotide sequence ID" value="NZ_JAZHFS010000005.1"/>
</dbReference>
<dbReference type="Proteomes" id="UP001498469">
    <property type="component" value="Unassembled WGS sequence"/>
</dbReference>
<dbReference type="Pfam" id="PF14512">
    <property type="entry name" value="TM1586_NiRdase"/>
    <property type="match status" value="1"/>
</dbReference>
<keyword evidence="4" id="KW-0288">FMN</keyword>
<evidence type="ECO:0000256" key="1">
    <source>
        <dbReference type="ARBA" id="ARBA00001917"/>
    </source>
</evidence>
<proteinExistence type="inferred from homology"/>
<feature type="domain" description="Putative nitroreductase TM1586" evidence="6">
    <location>
        <begin position="2"/>
        <end position="227"/>
    </location>
</feature>
<evidence type="ECO:0000256" key="2">
    <source>
        <dbReference type="ARBA" id="ARBA00007118"/>
    </source>
</evidence>
<evidence type="ECO:0000256" key="3">
    <source>
        <dbReference type="ARBA" id="ARBA00022630"/>
    </source>
</evidence>
<evidence type="ECO:0000313" key="8">
    <source>
        <dbReference type="Proteomes" id="UP001498469"/>
    </source>
</evidence>
<comment type="cofactor">
    <cofactor evidence="1">
        <name>FMN</name>
        <dbReference type="ChEBI" id="CHEBI:58210"/>
    </cofactor>
</comment>
<sequence length="259" mass="29331">MLQAIKLRKSIRNYKDSVVSPQHIQNIKTIINEAKPLFDNIPMEVLLIEDGTKITDTFKGLISKYTKVKAPHYLAFTSEIQEGHLENIGFIGEEIVLKLTGLGIGTCWLGSAIKQDLFKTLFTVREKQSYIILVAFGYPVKPLEQVVTRKRFDKSKLITSTFDPKYEPIIQSLIDAPSSINSQPWKLAINNNKFDLLLENRNILSKKILKDTNHIDMGIGLSHLYNSAIELDYKVDLKKASHKDIGSSLYIISAILNKD</sequence>
<evidence type="ECO:0000256" key="5">
    <source>
        <dbReference type="ARBA" id="ARBA00023002"/>
    </source>
</evidence>
<dbReference type="InterPro" id="IPR029478">
    <property type="entry name" value="TM1586_NiRdase"/>
</dbReference>
<keyword evidence="8" id="KW-1185">Reference proteome</keyword>
<keyword evidence="5" id="KW-0560">Oxidoreductase</keyword>